<dbReference type="AlphaFoldDB" id="A0A0A9EHD1"/>
<organism evidence="1">
    <name type="scientific">Arundo donax</name>
    <name type="common">Giant reed</name>
    <name type="synonym">Donax arundinaceus</name>
    <dbReference type="NCBI Taxonomy" id="35708"/>
    <lineage>
        <taxon>Eukaryota</taxon>
        <taxon>Viridiplantae</taxon>
        <taxon>Streptophyta</taxon>
        <taxon>Embryophyta</taxon>
        <taxon>Tracheophyta</taxon>
        <taxon>Spermatophyta</taxon>
        <taxon>Magnoliopsida</taxon>
        <taxon>Liliopsida</taxon>
        <taxon>Poales</taxon>
        <taxon>Poaceae</taxon>
        <taxon>PACMAD clade</taxon>
        <taxon>Arundinoideae</taxon>
        <taxon>Arundineae</taxon>
        <taxon>Arundo</taxon>
    </lineage>
</organism>
<dbReference type="EMBL" id="GBRH01199457">
    <property type="protein sequence ID" value="JAD98438.1"/>
    <property type="molecule type" value="Transcribed_RNA"/>
</dbReference>
<reference evidence="1" key="1">
    <citation type="submission" date="2014-09" db="EMBL/GenBank/DDBJ databases">
        <authorList>
            <person name="Magalhaes I.L.F."/>
            <person name="Oliveira U."/>
            <person name="Santos F.R."/>
            <person name="Vidigal T.H.D.A."/>
            <person name="Brescovit A.D."/>
            <person name="Santos A.J."/>
        </authorList>
    </citation>
    <scope>NUCLEOTIDE SEQUENCE</scope>
    <source>
        <tissue evidence="1">Shoot tissue taken approximately 20 cm above the soil surface</tissue>
    </source>
</reference>
<proteinExistence type="predicted"/>
<evidence type="ECO:0000313" key="1">
    <source>
        <dbReference type="EMBL" id="JAD98438.1"/>
    </source>
</evidence>
<reference evidence="1" key="2">
    <citation type="journal article" date="2015" name="Data Brief">
        <title>Shoot transcriptome of the giant reed, Arundo donax.</title>
        <authorList>
            <person name="Barrero R.A."/>
            <person name="Guerrero F.D."/>
            <person name="Moolhuijzen P."/>
            <person name="Goolsby J.A."/>
            <person name="Tidwell J."/>
            <person name="Bellgard S.E."/>
            <person name="Bellgard M.I."/>
        </authorList>
    </citation>
    <scope>NUCLEOTIDE SEQUENCE</scope>
    <source>
        <tissue evidence="1">Shoot tissue taken approximately 20 cm above the soil surface</tissue>
    </source>
</reference>
<accession>A0A0A9EHD1</accession>
<sequence>MRLFLQFGFGMSNLNVLKLFFISIYRHCGGFKDLPSN</sequence>
<name>A0A0A9EHD1_ARUDO</name>
<protein>
    <submittedName>
        <fullName evidence="1">Uncharacterized protein</fullName>
    </submittedName>
</protein>